<name>A0A6J1MPY1_BICAN</name>
<dbReference type="GeneID" id="112045625"/>
<comment type="catalytic activity">
    <reaction evidence="5">
        <text>glucuronate acceptor + UDP-alpha-D-glucuronate = acceptor beta-D-glucuronoside + UDP + H(+)</text>
        <dbReference type="Rhea" id="RHEA:21032"/>
        <dbReference type="ChEBI" id="CHEBI:15378"/>
        <dbReference type="ChEBI" id="CHEBI:58052"/>
        <dbReference type="ChEBI" id="CHEBI:58223"/>
        <dbReference type="ChEBI" id="CHEBI:132367"/>
        <dbReference type="ChEBI" id="CHEBI:132368"/>
        <dbReference type="EC" id="2.4.1.17"/>
    </reaction>
</comment>
<evidence type="ECO:0000256" key="3">
    <source>
        <dbReference type="ARBA" id="ARBA00022679"/>
    </source>
</evidence>
<dbReference type="CDD" id="cd03784">
    <property type="entry name" value="GT1_Gtf-like"/>
    <property type="match status" value="1"/>
</dbReference>
<dbReference type="InterPro" id="IPR050271">
    <property type="entry name" value="UDP-glycosyltransferase"/>
</dbReference>
<evidence type="ECO:0000256" key="4">
    <source>
        <dbReference type="RuleBase" id="RU003718"/>
    </source>
</evidence>
<evidence type="ECO:0000313" key="6">
    <source>
        <dbReference type="Proteomes" id="UP001652582"/>
    </source>
</evidence>
<sequence length="514" mass="58669">MNNLLKILCIVSLIGSMESARILAVYPVPSISHQVVFRPLMHELAKRGHEVVVITTDPAYPKSSPQNLTEIDVHDLSYKMWNDFLASGKAQSHMTAEQLKIFMDVILDVFEAQTKSEEVQKLINDKEKSFDLLFVEACVRPALAYGYRYKVPMIEFSSFGGIVGTYDETGASTNYLLYPTPLREKVYNLTFWEKLHDGYQEHTNNKIAVEHETIENKVVRSIFGPNTPSLSELKKNVHLIFLNVNPIWDFNRPVPPNIIYLGGIHQKPDKELPKDIKTYLDSSKNGVIYMSFGTNARPSLLPVETLNIFTKVFSQLPYDILWKWDTEELPNRSKNVKISKWLPQSDLLKHPKVKLFITQGGLQSTDEALTAGVPLIVIPILGDQWFNAEQYVKFNIGIRLSLETINEADFKNAIETIIQDKTYRENVVKLRNIMRDQPQTPLERAVWWTEYVLRHGGATHLRAAGAHMHWTEYYAMDVVVFIFTVALVIVGGVAIFAIRYAMSLKGLKIKIKKS</sequence>
<comment type="subcellular location">
    <subcellularLocation>
        <location evidence="5">Membrane</location>
        <topology evidence="5">Single-pass membrane protein</topology>
    </subcellularLocation>
</comment>
<evidence type="ECO:0000256" key="1">
    <source>
        <dbReference type="ARBA" id="ARBA00009995"/>
    </source>
</evidence>
<keyword evidence="2 4" id="KW-0328">Glycosyltransferase</keyword>
<dbReference type="GO" id="GO:0016020">
    <property type="term" value="C:membrane"/>
    <property type="evidence" value="ECO:0007669"/>
    <property type="project" value="UniProtKB-SubCell"/>
</dbReference>
<keyword evidence="3 4" id="KW-0808">Transferase</keyword>
<feature type="chain" id="PRO_5044982183" description="UDP-glucuronosyltransferase" evidence="5">
    <location>
        <begin position="20"/>
        <end position="514"/>
    </location>
</feature>
<gene>
    <name evidence="7" type="primary">LOC112045625</name>
</gene>
<proteinExistence type="inferred from homology"/>
<dbReference type="PANTHER" id="PTHR48043">
    <property type="entry name" value="EG:EG0003.4 PROTEIN-RELATED"/>
    <property type="match status" value="1"/>
</dbReference>
<dbReference type="AlphaFoldDB" id="A0A6J1MPY1"/>
<dbReference type="PANTHER" id="PTHR48043:SF159">
    <property type="entry name" value="EG:EG0003.4 PROTEIN-RELATED"/>
    <property type="match status" value="1"/>
</dbReference>
<accession>A0A6J1MPY1</accession>
<dbReference type="GO" id="GO:0015020">
    <property type="term" value="F:glucuronosyltransferase activity"/>
    <property type="evidence" value="ECO:0007669"/>
    <property type="project" value="UniProtKB-EC"/>
</dbReference>
<keyword evidence="5" id="KW-0812">Transmembrane</keyword>
<protein>
    <recommendedName>
        <fullName evidence="5">UDP-glucuronosyltransferase</fullName>
        <ecNumber evidence="5">2.4.1.17</ecNumber>
    </recommendedName>
</protein>
<dbReference type="Pfam" id="PF00201">
    <property type="entry name" value="UDPGT"/>
    <property type="match status" value="1"/>
</dbReference>
<comment type="similarity">
    <text evidence="1 4">Belongs to the UDP-glycosyltransferase family.</text>
</comment>
<feature type="signal peptide" evidence="5">
    <location>
        <begin position="1"/>
        <end position="19"/>
    </location>
</feature>
<dbReference type="SUPFAM" id="SSF53756">
    <property type="entry name" value="UDP-Glycosyltransferase/glycogen phosphorylase"/>
    <property type="match status" value="1"/>
</dbReference>
<dbReference type="RefSeq" id="XP_023937660.2">
    <property type="nucleotide sequence ID" value="XM_024081892.2"/>
</dbReference>
<reference evidence="6" key="1">
    <citation type="submission" date="2025-05" db="UniProtKB">
        <authorList>
            <consortium name="RefSeq"/>
        </authorList>
    </citation>
    <scope>NUCLEOTIDE SEQUENCE [LARGE SCALE GENOMIC DNA]</scope>
</reference>
<evidence type="ECO:0000313" key="7">
    <source>
        <dbReference type="RefSeq" id="XP_023937660.2"/>
    </source>
</evidence>
<evidence type="ECO:0000256" key="5">
    <source>
        <dbReference type="RuleBase" id="RU362059"/>
    </source>
</evidence>
<dbReference type="Proteomes" id="UP001652582">
    <property type="component" value="Chromosome 2"/>
</dbReference>
<keyword evidence="5" id="KW-1133">Transmembrane helix</keyword>
<feature type="transmembrane region" description="Helical" evidence="5">
    <location>
        <begin position="478"/>
        <end position="502"/>
    </location>
</feature>
<dbReference type="OrthoDB" id="5835829at2759"/>
<dbReference type="KEGG" id="bany:112045625"/>
<keyword evidence="5" id="KW-0732">Signal</keyword>
<keyword evidence="5" id="KW-0472">Membrane</keyword>
<dbReference type="EC" id="2.4.1.17" evidence="5"/>
<evidence type="ECO:0000256" key="2">
    <source>
        <dbReference type="ARBA" id="ARBA00022676"/>
    </source>
</evidence>
<dbReference type="Gene3D" id="3.40.50.2000">
    <property type="entry name" value="Glycogen Phosphorylase B"/>
    <property type="match status" value="2"/>
</dbReference>
<keyword evidence="6" id="KW-1185">Reference proteome</keyword>
<organism evidence="6 7">
    <name type="scientific">Bicyclus anynana</name>
    <name type="common">Squinting bush brown butterfly</name>
    <dbReference type="NCBI Taxonomy" id="110368"/>
    <lineage>
        <taxon>Eukaryota</taxon>
        <taxon>Metazoa</taxon>
        <taxon>Ecdysozoa</taxon>
        <taxon>Arthropoda</taxon>
        <taxon>Hexapoda</taxon>
        <taxon>Insecta</taxon>
        <taxon>Pterygota</taxon>
        <taxon>Neoptera</taxon>
        <taxon>Endopterygota</taxon>
        <taxon>Lepidoptera</taxon>
        <taxon>Glossata</taxon>
        <taxon>Ditrysia</taxon>
        <taxon>Papilionoidea</taxon>
        <taxon>Nymphalidae</taxon>
        <taxon>Satyrinae</taxon>
        <taxon>Satyrini</taxon>
        <taxon>Mycalesina</taxon>
        <taxon>Bicyclus</taxon>
    </lineage>
</organism>
<dbReference type="InterPro" id="IPR002213">
    <property type="entry name" value="UDP_glucos_trans"/>
</dbReference>
<dbReference type="PROSITE" id="PS00375">
    <property type="entry name" value="UDPGT"/>
    <property type="match status" value="1"/>
</dbReference>
<dbReference type="InterPro" id="IPR035595">
    <property type="entry name" value="UDP_glycos_trans_CS"/>
</dbReference>
<reference evidence="7" key="2">
    <citation type="submission" date="2025-08" db="UniProtKB">
        <authorList>
            <consortium name="RefSeq"/>
        </authorList>
    </citation>
    <scope>IDENTIFICATION</scope>
</reference>